<dbReference type="InterPro" id="IPR008266">
    <property type="entry name" value="Tyr_kinase_AS"/>
</dbReference>
<reference evidence="5" key="1">
    <citation type="submission" date="2023-07" db="EMBL/GenBank/DDBJ databases">
        <authorList>
            <consortium name="AG Swart"/>
            <person name="Singh M."/>
            <person name="Singh A."/>
            <person name="Seah K."/>
            <person name="Emmerich C."/>
        </authorList>
    </citation>
    <scope>NUCLEOTIDE SEQUENCE</scope>
    <source>
        <strain evidence="5">DP1</strain>
    </source>
</reference>
<feature type="region of interest" description="Disordered" evidence="2">
    <location>
        <begin position="1"/>
        <end position="32"/>
    </location>
</feature>
<dbReference type="EMBL" id="CAMPGE010019137">
    <property type="protein sequence ID" value="CAI2377492.1"/>
    <property type="molecule type" value="Genomic_DNA"/>
</dbReference>
<evidence type="ECO:0000256" key="2">
    <source>
        <dbReference type="SAM" id="MobiDB-lite"/>
    </source>
</evidence>
<gene>
    <name evidence="5" type="ORF">ECRASSUSDP1_LOCUS18878</name>
</gene>
<evidence type="ECO:0000313" key="5">
    <source>
        <dbReference type="EMBL" id="CAI2377492.1"/>
    </source>
</evidence>
<dbReference type="PANTHER" id="PTHR24347">
    <property type="entry name" value="SERINE/THREONINE-PROTEIN KINASE"/>
    <property type="match status" value="1"/>
</dbReference>
<comment type="caution">
    <text evidence="5">The sequence shown here is derived from an EMBL/GenBank/DDBJ whole genome shotgun (WGS) entry which is preliminary data.</text>
</comment>
<dbReference type="InterPro" id="IPR011992">
    <property type="entry name" value="EF-hand-dom_pair"/>
</dbReference>
<feature type="domain" description="EF-hand" evidence="4">
    <location>
        <begin position="577"/>
        <end position="612"/>
    </location>
</feature>
<dbReference type="Gene3D" id="1.10.238.10">
    <property type="entry name" value="EF-hand"/>
    <property type="match status" value="1"/>
</dbReference>
<dbReference type="GO" id="GO:0005524">
    <property type="term" value="F:ATP binding"/>
    <property type="evidence" value="ECO:0007669"/>
    <property type="project" value="InterPro"/>
</dbReference>
<organism evidence="5 6">
    <name type="scientific">Euplotes crassus</name>
    <dbReference type="NCBI Taxonomy" id="5936"/>
    <lineage>
        <taxon>Eukaryota</taxon>
        <taxon>Sar</taxon>
        <taxon>Alveolata</taxon>
        <taxon>Ciliophora</taxon>
        <taxon>Intramacronucleata</taxon>
        <taxon>Spirotrichea</taxon>
        <taxon>Hypotrichia</taxon>
        <taxon>Euplotida</taxon>
        <taxon>Euplotidae</taxon>
        <taxon>Moneuplotes</taxon>
    </lineage>
</organism>
<accession>A0AAD1XRJ4</accession>
<dbReference type="SMART" id="SM00220">
    <property type="entry name" value="S_TKc"/>
    <property type="match status" value="1"/>
</dbReference>
<evidence type="ECO:0000256" key="1">
    <source>
        <dbReference type="ARBA" id="ARBA00024334"/>
    </source>
</evidence>
<dbReference type="AlphaFoldDB" id="A0AAD1XRJ4"/>
<dbReference type="GO" id="GO:0004672">
    <property type="term" value="F:protein kinase activity"/>
    <property type="evidence" value="ECO:0007669"/>
    <property type="project" value="InterPro"/>
</dbReference>
<protein>
    <recommendedName>
        <fullName evidence="7">Protein kinase domain-containing protein</fullName>
    </recommendedName>
</protein>
<comment type="similarity">
    <text evidence="1">Belongs to the protein kinase superfamily. Ser/Thr protein kinase family. CDPK subfamily.</text>
</comment>
<evidence type="ECO:0008006" key="7">
    <source>
        <dbReference type="Google" id="ProtNLM"/>
    </source>
</evidence>
<evidence type="ECO:0000313" key="6">
    <source>
        <dbReference type="Proteomes" id="UP001295684"/>
    </source>
</evidence>
<evidence type="ECO:0000259" key="4">
    <source>
        <dbReference type="PROSITE" id="PS50222"/>
    </source>
</evidence>
<keyword evidence="6" id="KW-1185">Reference proteome</keyword>
<sequence length="670" mass="78435">MGSNCCTTRPSFLSSTSHNPIKESPSVTELNQPNQNAIMPHKKFKIEEDFFYEDIYEEIRELKHFENKLARFIKVRERGISKQNFYTAKEYKFKNDQSDFEYTPKYLKDYVYTKYIDDPRVPHPLDAFANESNEGTRRVYIYESMNGFTLAQLMSGKVKQYRLPGDFAVSNTGELEDQLDSGPIAYDKCCVIFKQLLDIVMMIHDKNIIHRDISPHNIIFQEKGNIRSIKLINFENALFVGDSEQIEAHCNSVLRDYAESYFLQMREKLLNNMKIHLKSGKNFDDILEDNVAFIAPERANLQPYDKRVDYYALGVIFSMMLGNRHPYFHLVSSNSFDKFVQNINYSKKEDLQPKFPYVFKSIPPKLTKLINNLICIDPNDRHTQIKIKKGYLILDFEYKKFFEHKNKKIGKEICCCQYYQRSSVDVQNSNLQTVLLIICQIRRNCRNEECICKCALCVSLYKSFSRDSIEEDDLQGDKKVPKIKVLAYLSNKLLPSQAHSIENEKDSAKRIEKQLTHKYLEEERKFNEVNRDYLNLISLVYENYMTPGILQTTDDSEYMMLTEFMMLALSLENVTDPKEIIIENIFSNLDRKGEGKIEKAVLLKILREGLIMKDTMIRAIRSISGDHKDTSLDKRMQELCDTILSQMLSNMKYDHAGRFSKAEFMKFMIS</sequence>
<dbReference type="InterPro" id="IPR011009">
    <property type="entry name" value="Kinase-like_dom_sf"/>
</dbReference>
<dbReference type="Pfam" id="PF00069">
    <property type="entry name" value="Pkinase"/>
    <property type="match status" value="2"/>
</dbReference>
<dbReference type="Gene3D" id="1.10.510.10">
    <property type="entry name" value="Transferase(Phosphotransferase) domain 1"/>
    <property type="match status" value="1"/>
</dbReference>
<feature type="domain" description="Protein kinase" evidence="3">
    <location>
        <begin position="56"/>
        <end position="394"/>
    </location>
</feature>
<dbReference type="Proteomes" id="UP001295684">
    <property type="component" value="Unassembled WGS sequence"/>
</dbReference>
<dbReference type="SUPFAM" id="SSF47473">
    <property type="entry name" value="EF-hand"/>
    <property type="match status" value="1"/>
</dbReference>
<name>A0AAD1XRJ4_EUPCR</name>
<dbReference type="PROSITE" id="PS50011">
    <property type="entry name" value="PROTEIN_KINASE_DOM"/>
    <property type="match status" value="1"/>
</dbReference>
<evidence type="ECO:0000259" key="3">
    <source>
        <dbReference type="PROSITE" id="PS50011"/>
    </source>
</evidence>
<dbReference type="InterPro" id="IPR002048">
    <property type="entry name" value="EF_hand_dom"/>
</dbReference>
<dbReference type="PROSITE" id="PS50222">
    <property type="entry name" value="EF_HAND_2"/>
    <property type="match status" value="1"/>
</dbReference>
<dbReference type="InterPro" id="IPR000719">
    <property type="entry name" value="Prot_kinase_dom"/>
</dbReference>
<dbReference type="PROSITE" id="PS00109">
    <property type="entry name" value="PROTEIN_KINASE_TYR"/>
    <property type="match status" value="1"/>
</dbReference>
<proteinExistence type="inferred from homology"/>
<dbReference type="GO" id="GO:0005509">
    <property type="term" value="F:calcium ion binding"/>
    <property type="evidence" value="ECO:0007669"/>
    <property type="project" value="InterPro"/>
</dbReference>
<dbReference type="SUPFAM" id="SSF56112">
    <property type="entry name" value="Protein kinase-like (PK-like)"/>
    <property type="match status" value="1"/>
</dbReference>